<evidence type="ECO:0008006" key="4">
    <source>
        <dbReference type="Google" id="ProtNLM"/>
    </source>
</evidence>
<protein>
    <recommendedName>
        <fullName evidence="4">F-box domain-containing protein</fullName>
    </recommendedName>
</protein>
<keyword evidence="3" id="KW-1185">Reference proteome</keyword>
<dbReference type="AlphaFoldDB" id="A0A9N9YRJ4"/>
<reference evidence="2" key="1">
    <citation type="submission" date="2021-10" db="EMBL/GenBank/DDBJ databases">
        <authorList>
            <person name="Piombo E."/>
        </authorList>
    </citation>
    <scope>NUCLEOTIDE SEQUENCE</scope>
</reference>
<sequence length="537" mass="61631">MDDGQEIFHPDQEIFHPDQEMNDPDQETRNAAIQIATLTRIITRRARNNPNDEELQQRARLALGFYNKVAAFLQVDEIPGEDGPHIGYLTTNNDDLVCRHLPTEIYEAITAQVLEFEYSARQRTLISLSASSKLLRHLAEPHLYNHPRGAHSIERQWRFMFSLVLEPQRGHLVQSLEFRWYPRPDNSDLIIELLHACPNVRELQIQRGSSMSDVGLITLEEVTHLANIFAASPRVTQFWYATFTEWLPENLRYGHEQEEIYRFCTFDSRFAKFGAQLQELALHGQVNWLVRAMLLSLSPALKSLTLGQDTDLDFWPHPLLLLSHCAPHLEILEMRCRLADGEELVNRCKIWTKSLRVLRVDNIKFSNGSLGDVVKTLEVLESLHLGYGCVLTQGDLEAIAQSPPQQRFKSISIHDIDTTGSTLPTWADRIERIIETLMVSHSSTLTNVYLDPHTIQLGKRMILSCKQMTNLEDLHVTFSSDVTAADVDALLEYCPKLHAVPRQVQELSSQPEKWEERYVAKQREFDAEFERLPPSLG</sequence>
<organism evidence="2 3">
    <name type="scientific">Clonostachys rhizophaga</name>
    <dbReference type="NCBI Taxonomy" id="160324"/>
    <lineage>
        <taxon>Eukaryota</taxon>
        <taxon>Fungi</taxon>
        <taxon>Dikarya</taxon>
        <taxon>Ascomycota</taxon>
        <taxon>Pezizomycotina</taxon>
        <taxon>Sordariomycetes</taxon>
        <taxon>Hypocreomycetidae</taxon>
        <taxon>Hypocreales</taxon>
        <taxon>Bionectriaceae</taxon>
        <taxon>Clonostachys</taxon>
    </lineage>
</organism>
<comment type="caution">
    <text evidence="2">The sequence shown here is derived from an EMBL/GenBank/DDBJ whole genome shotgun (WGS) entry which is preliminary data.</text>
</comment>
<dbReference type="SUPFAM" id="SSF52047">
    <property type="entry name" value="RNI-like"/>
    <property type="match status" value="1"/>
</dbReference>
<dbReference type="Gene3D" id="3.80.10.10">
    <property type="entry name" value="Ribonuclease Inhibitor"/>
    <property type="match status" value="1"/>
</dbReference>
<gene>
    <name evidence="2" type="ORF">CRHIZ90672A_00018597</name>
</gene>
<evidence type="ECO:0000313" key="3">
    <source>
        <dbReference type="Proteomes" id="UP000696573"/>
    </source>
</evidence>
<feature type="region of interest" description="Disordered" evidence="1">
    <location>
        <begin position="1"/>
        <end position="24"/>
    </location>
</feature>
<evidence type="ECO:0000256" key="1">
    <source>
        <dbReference type="SAM" id="MobiDB-lite"/>
    </source>
</evidence>
<proteinExistence type="predicted"/>
<dbReference type="OrthoDB" id="5089581at2759"/>
<dbReference type="InterPro" id="IPR032675">
    <property type="entry name" value="LRR_dom_sf"/>
</dbReference>
<name>A0A9N9YRJ4_9HYPO</name>
<dbReference type="Proteomes" id="UP000696573">
    <property type="component" value="Unassembled WGS sequence"/>
</dbReference>
<feature type="compositionally biased region" description="Basic and acidic residues" evidence="1">
    <location>
        <begin position="1"/>
        <end position="19"/>
    </location>
</feature>
<accession>A0A9N9YRJ4</accession>
<dbReference type="EMBL" id="CABFNQ020000755">
    <property type="protein sequence ID" value="CAH0035685.1"/>
    <property type="molecule type" value="Genomic_DNA"/>
</dbReference>
<evidence type="ECO:0000313" key="2">
    <source>
        <dbReference type="EMBL" id="CAH0035685.1"/>
    </source>
</evidence>